<dbReference type="Proteomes" id="UP001341840">
    <property type="component" value="Unassembled WGS sequence"/>
</dbReference>
<feature type="region of interest" description="Disordered" evidence="1">
    <location>
        <begin position="1"/>
        <end position="28"/>
    </location>
</feature>
<comment type="caution">
    <text evidence="2">The sequence shown here is derived from an EMBL/GenBank/DDBJ whole genome shotgun (WGS) entry which is preliminary data.</text>
</comment>
<evidence type="ECO:0000313" key="3">
    <source>
        <dbReference type="Proteomes" id="UP001341840"/>
    </source>
</evidence>
<sequence>MAAEGSNREGRAAGEAAQQNASGAGEQEGLQRLNRSWHIASVLHTERLRVLLPRRCAFLMPLPPALLHYIRQAGFEYAVQLRDFCFDAALLSTFV</sequence>
<protein>
    <submittedName>
        <fullName evidence="2">Uncharacterized protein</fullName>
    </submittedName>
</protein>
<reference evidence="2 3" key="1">
    <citation type="journal article" date="2023" name="Plants (Basel)">
        <title>Bridging the Gap: Combining Genomics and Transcriptomics Approaches to Understand Stylosanthes scabra, an Orphan Legume from the Brazilian Caatinga.</title>
        <authorList>
            <person name="Ferreira-Neto J.R.C."/>
            <person name="da Silva M.D."/>
            <person name="Binneck E."/>
            <person name="de Melo N.F."/>
            <person name="da Silva R.H."/>
            <person name="de Melo A.L.T.M."/>
            <person name="Pandolfi V."/>
            <person name="Bustamante F.O."/>
            <person name="Brasileiro-Vidal A.C."/>
            <person name="Benko-Iseppon A.M."/>
        </authorList>
    </citation>
    <scope>NUCLEOTIDE SEQUENCE [LARGE SCALE GENOMIC DNA]</scope>
    <source>
        <tissue evidence="2">Leaves</tissue>
    </source>
</reference>
<organism evidence="2 3">
    <name type="scientific">Stylosanthes scabra</name>
    <dbReference type="NCBI Taxonomy" id="79078"/>
    <lineage>
        <taxon>Eukaryota</taxon>
        <taxon>Viridiplantae</taxon>
        <taxon>Streptophyta</taxon>
        <taxon>Embryophyta</taxon>
        <taxon>Tracheophyta</taxon>
        <taxon>Spermatophyta</taxon>
        <taxon>Magnoliopsida</taxon>
        <taxon>eudicotyledons</taxon>
        <taxon>Gunneridae</taxon>
        <taxon>Pentapetalae</taxon>
        <taxon>rosids</taxon>
        <taxon>fabids</taxon>
        <taxon>Fabales</taxon>
        <taxon>Fabaceae</taxon>
        <taxon>Papilionoideae</taxon>
        <taxon>50 kb inversion clade</taxon>
        <taxon>dalbergioids sensu lato</taxon>
        <taxon>Dalbergieae</taxon>
        <taxon>Pterocarpus clade</taxon>
        <taxon>Stylosanthes</taxon>
    </lineage>
</organism>
<evidence type="ECO:0000256" key="1">
    <source>
        <dbReference type="SAM" id="MobiDB-lite"/>
    </source>
</evidence>
<feature type="compositionally biased region" description="Basic and acidic residues" evidence="1">
    <location>
        <begin position="1"/>
        <end position="12"/>
    </location>
</feature>
<name>A0ABU6XNV7_9FABA</name>
<dbReference type="EMBL" id="JASCZI010212207">
    <property type="protein sequence ID" value="MED6198729.1"/>
    <property type="molecule type" value="Genomic_DNA"/>
</dbReference>
<evidence type="ECO:0000313" key="2">
    <source>
        <dbReference type="EMBL" id="MED6198729.1"/>
    </source>
</evidence>
<gene>
    <name evidence="2" type="ORF">PIB30_069315</name>
</gene>
<accession>A0ABU6XNV7</accession>
<keyword evidence="3" id="KW-1185">Reference proteome</keyword>
<proteinExistence type="predicted"/>